<feature type="chain" id="PRO_5041439632" evidence="2">
    <location>
        <begin position="25"/>
        <end position="69"/>
    </location>
</feature>
<proteinExistence type="predicted"/>
<accession>A0AA40AAG5</accession>
<reference evidence="3" key="1">
    <citation type="submission" date="2023-06" db="EMBL/GenBank/DDBJ databases">
        <title>Genome-scale phylogeny and comparative genomics of the fungal order Sordariales.</title>
        <authorList>
            <consortium name="Lawrence Berkeley National Laboratory"/>
            <person name="Hensen N."/>
            <person name="Bonometti L."/>
            <person name="Westerberg I."/>
            <person name="Brannstrom I.O."/>
            <person name="Guillou S."/>
            <person name="Cros-Aarteil S."/>
            <person name="Calhoun S."/>
            <person name="Haridas S."/>
            <person name="Kuo A."/>
            <person name="Mondo S."/>
            <person name="Pangilinan J."/>
            <person name="Riley R."/>
            <person name="Labutti K."/>
            <person name="Andreopoulos B."/>
            <person name="Lipzen A."/>
            <person name="Chen C."/>
            <person name="Yanf M."/>
            <person name="Daum C."/>
            <person name="Ng V."/>
            <person name="Clum A."/>
            <person name="Steindorff A."/>
            <person name="Ohm R."/>
            <person name="Martin F."/>
            <person name="Silar P."/>
            <person name="Natvig D."/>
            <person name="Lalanne C."/>
            <person name="Gautier V."/>
            <person name="Ament-Velasquez S.L."/>
            <person name="Kruys A."/>
            <person name="Hutchinson M.I."/>
            <person name="Powell A.J."/>
            <person name="Barry K."/>
            <person name="Miller A.N."/>
            <person name="Grigoriev I.V."/>
            <person name="Debuchy R."/>
            <person name="Gladieux P."/>
            <person name="Thoren M.H."/>
            <person name="Johannesson H."/>
        </authorList>
    </citation>
    <scope>NUCLEOTIDE SEQUENCE</scope>
    <source>
        <strain evidence="3">CBS 540.89</strain>
    </source>
</reference>
<evidence type="ECO:0000256" key="2">
    <source>
        <dbReference type="SAM" id="SignalP"/>
    </source>
</evidence>
<name>A0AA40AAG5_9PEZI</name>
<gene>
    <name evidence="3" type="ORF">B0T21DRAFT_376237</name>
</gene>
<keyword evidence="1" id="KW-0812">Transmembrane</keyword>
<dbReference type="Proteomes" id="UP001172159">
    <property type="component" value="Unassembled WGS sequence"/>
</dbReference>
<keyword evidence="1" id="KW-1133">Transmembrane helix</keyword>
<evidence type="ECO:0000256" key="1">
    <source>
        <dbReference type="SAM" id="Phobius"/>
    </source>
</evidence>
<organism evidence="3 4">
    <name type="scientific">Apiosordaria backusii</name>
    <dbReference type="NCBI Taxonomy" id="314023"/>
    <lineage>
        <taxon>Eukaryota</taxon>
        <taxon>Fungi</taxon>
        <taxon>Dikarya</taxon>
        <taxon>Ascomycota</taxon>
        <taxon>Pezizomycotina</taxon>
        <taxon>Sordariomycetes</taxon>
        <taxon>Sordariomycetidae</taxon>
        <taxon>Sordariales</taxon>
        <taxon>Lasiosphaeriaceae</taxon>
        <taxon>Apiosordaria</taxon>
    </lineage>
</organism>
<evidence type="ECO:0000313" key="4">
    <source>
        <dbReference type="Proteomes" id="UP001172159"/>
    </source>
</evidence>
<feature type="transmembrane region" description="Helical" evidence="1">
    <location>
        <begin position="37"/>
        <end position="64"/>
    </location>
</feature>
<sequence>MVHLGGFIMALLLLSVMVIERARFEKLVGRVSEQAKPFRLCLLAVALLLLFLLSFLSWVPACFFSPARQ</sequence>
<keyword evidence="2" id="KW-0732">Signal</keyword>
<protein>
    <submittedName>
        <fullName evidence="3">Uncharacterized protein</fullName>
    </submittedName>
</protein>
<comment type="caution">
    <text evidence="3">The sequence shown here is derived from an EMBL/GenBank/DDBJ whole genome shotgun (WGS) entry which is preliminary data.</text>
</comment>
<feature type="signal peptide" evidence="2">
    <location>
        <begin position="1"/>
        <end position="24"/>
    </location>
</feature>
<dbReference type="AlphaFoldDB" id="A0AA40AAG5"/>
<dbReference type="EMBL" id="JAUKTV010000016">
    <property type="protein sequence ID" value="KAK0712244.1"/>
    <property type="molecule type" value="Genomic_DNA"/>
</dbReference>
<keyword evidence="4" id="KW-1185">Reference proteome</keyword>
<evidence type="ECO:0000313" key="3">
    <source>
        <dbReference type="EMBL" id="KAK0712244.1"/>
    </source>
</evidence>
<keyword evidence="1" id="KW-0472">Membrane</keyword>